<dbReference type="InterPro" id="IPR023385">
    <property type="entry name" value="YopX-like_C"/>
</dbReference>
<dbReference type="RefSeq" id="WP_063966367.1">
    <property type="nucleotide sequence ID" value="NZ_JBCNAN010000022.1"/>
</dbReference>
<reference evidence="2 3" key="1">
    <citation type="submission" date="2016-01" db="EMBL/GenBank/DDBJ databases">
        <title>Investigation of taxonomic status of Bacillus aminovorans.</title>
        <authorList>
            <person name="Verma A."/>
            <person name="Pal Y."/>
            <person name="Krishnamurthi S."/>
        </authorList>
    </citation>
    <scope>NUCLEOTIDE SEQUENCE [LARGE SCALE GENOMIC DNA]</scope>
    <source>
        <strain evidence="2 3">DSM 1314</strain>
    </source>
</reference>
<proteinExistence type="predicted"/>
<evidence type="ECO:0000313" key="2">
    <source>
        <dbReference type="EMBL" id="OAH60095.1"/>
    </source>
</evidence>
<dbReference type="Proteomes" id="UP000076935">
    <property type="component" value="Unassembled WGS sequence"/>
</dbReference>
<dbReference type="InterPro" id="IPR019096">
    <property type="entry name" value="YopX_protein"/>
</dbReference>
<protein>
    <recommendedName>
        <fullName evidence="1">YopX protein domain-containing protein</fullName>
    </recommendedName>
</protein>
<evidence type="ECO:0000313" key="3">
    <source>
        <dbReference type="Proteomes" id="UP000076935"/>
    </source>
</evidence>
<dbReference type="SUPFAM" id="SSF159006">
    <property type="entry name" value="YopX-like"/>
    <property type="match status" value="1"/>
</dbReference>
<feature type="domain" description="YopX protein" evidence="1">
    <location>
        <begin position="5"/>
        <end position="145"/>
    </location>
</feature>
<dbReference type="Gene3D" id="2.30.30.290">
    <property type="entry name" value="YopX-like domains"/>
    <property type="match status" value="1"/>
</dbReference>
<dbReference type="EMBL" id="LQWY01000053">
    <property type="protein sequence ID" value="OAH60095.1"/>
    <property type="molecule type" value="Genomic_DNA"/>
</dbReference>
<dbReference type="InterPro" id="IPR010024">
    <property type="entry name" value="CHP16711"/>
</dbReference>
<keyword evidence="3" id="KW-1185">Reference proteome</keyword>
<comment type="caution">
    <text evidence="2">The sequence shown here is derived from an EMBL/GenBank/DDBJ whole genome shotgun (WGS) entry which is preliminary data.</text>
</comment>
<organism evidence="2 3">
    <name type="scientific">Domibacillus aminovorans</name>
    <dbReference type="NCBI Taxonomy" id="29332"/>
    <lineage>
        <taxon>Bacteria</taxon>
        <taxon>Bacillati</taxon>
        <taxon>Bacillota</taxon>
        <taxon>Bacilli</taxon>
        <taxon>Bacillales</taxon>
        <taxon>Bacillaceae</taxon>
        <taxon>Domibacillus</taxon>
    </lineage>
</organism>
<accession>A0A177L465</accession>
<gene>
    <name evidence="2" type="ORF">AWH49_17985</name>
</gene>
<name>A0A177L465_9BACI</name>
<evidence type="ECO:0000259" key="1">
    <source>
        <dbReference type="Pfam" id="PF09643"/>
    </source>
</evidence>
<dbReference type="NCBIfam" id="TIGR01671">
    <property type="entry name" value="phage_TIGR01671"/>
    <property type="match status" value="1"/>
</dbReference>
<dbReference type="AlphaFoldDB" id="A0A177L465"/>
<dbReference type="Pfam" id="PF09643">
    <property type="entry name" value="YopX"/>
    <property type="match status" value="1"/>
</dbReference>
<sequence>MWEIKYRAYAKQLNKKQQLKLRIFKVLILDFEDEDIFAVGKGGGRYKFSFEELEGLVQYIGLKDRNDTEIYEGDIVKYSRHRYTKCDCKEIEKVEPPVTGKIYFVDDLWPGLRFADGTGTVFLPGTIRGEDFEVIGNIYENPELLGVDE</sequence>